<reference evidence="2" key="1">
    <citation type="submission" date="2019-10" db="EMBL/GenBank/DDBJ databases">
        <authorList>
            <person name="Zhang R."/>
            <person name="Pan Y."/>
            <person name="Wang J."/>
            <person name="Ma R."/>
            <person name="Yu S."/>
        </authorList>
    </citation>
    <scope>NUCLEOTIDE SEQUENCE</scope>
    <source>
        <strain evidence="2">LA-IB0</strain>
        <tissue evidence="2">Leaf</tissue>
    </source>
</reference>
<protein>
    <submittedName>
        <fullName evidence="2">Uncharacterized protein</fullName>
    </submittedName>
</protein>
<evidence type="ECO:0000256" key="1">
    <source>
        <dbReference type="SAM" id="MobiDB-lite"/>
    </source>
</evidence>
<evidence type="ECO:0000313" key="2">
    <source>
        <dbReference type="EMBL" id="KAG8381707.1"/>
    </source>
</evidence>
<dbReference type="EMBL" id="WHWC01000005">
    <property type="protein sequence ID" value="KAG8381707.1"/>
    <property type="molecule type" value="Genomic_DNA"/>
</dbReference>
<sequence length="253" mass="29009">MKRTRSWRWFSGGESWFQTADEGRCGRQEERGRNEQVAESEMDRELITEEELNVSAETGEKVRETYEKATSTDKVPEKMPDSEAEKGLRKKKNPSAQNQIKGSLRSMSSWVSSWRIAFLTLRDETLVSPPRATVFHLLNQLIYSQSDSLIAAAPNLPPHEVTSDLMLLMELARNISHSEGIEDVTQSFTKLSHLVPPVIEYLNFSPVRIAISCFCLFVVVECFYLLRLLIHVCQLLLLFCLLREDNNRSKVNK</sequence>
<accession>A0AAV6XNT8</accession>
<feature type="compositionally biased region" description="Basic and acidic residues" evidence="1">
    <location>
        <begin position="21"/>
        <end position="47"/>
    </location>
</feature>
<comment type="caution">
    <text evidence="2">The sequence shown here is derived from an EMBL/GenBank/DDBJ whole genome shotgun (WGS) entry which is preliminary data.</text>
</comment>
<evidence type="ECO:0000313" key="3">
    <source>
        <dbReference type="Proteomes" id="UP000826271"/>
    </source>
</evidence>
<feature type="compositionally biased region" description="Basic and acidic residues" evidence="1">
    <location>
        <begin position="58"/>
        <end position="87"/>
    </location>
</feature>
<proteinExistence type="predicted"/>
<keyword evidence="3" id="KW-1185">Reference proteome</keyword>
<dbReference type="Proteomes" id="UP000826271">
    <property type="component" value="Unassembled WGS sequence"/>
</dbReference>
<feature type="region of interest" description="Disordered" evidence="1">
    <location>
        <begin position="20"/>
        <end position="101"/>
    </location>
</feature>
<gene>
    <name evidence="2" type="ORF">BUALT_Bualt05G0000700</name>
</gene>
<dbReference type="AlphaFoldDB" id="A0AAV6XNT8"/>
<organism evidence="2 3">
    <name type="scientific">Buddleja alternifolia</name>
    <dbReference type="NCBI Taxonomy" id="168488"/>
    <lineage>
        <taxon>Eukaryota</taxon>
        <taxon>Viridiplantae</taxon>
        <taxon>Streptophyta</taxon>
        <taxon>Embryophyta</taxon>
        <taxon>Tracheophyta</taxon>
        <taxon>Spermatophyta</taxon>
        <taxon>Magnoliopsida</taxon>
        <taxon>eudicotyledons</taxon>
        <taxon>Gunneridae</taxon>
        <taxon>Pentapetalae</taxon>
        <taxon>asterids</taxon>
        <taxon>lamiids</taxon>
        <taxon>Lamiales</taxon>
        <taxon>Scrophulariaceae</taxon>
        <taxon>Buddlejeae</taxon>
        <taxon>Buddleja</taxon>
    </lineage>
</organism>
<name>A0AAV6XNT8_9LAMI</name>